<dbReference type="AlphaFoldDB" id="A0A2Z7BBT9"/>
<gene>
    <name evidence="1" type="ORF">F511_15788</name>
</gene>
<proteinExistence type="predicted"/>
<accession>A0A2Z7BBT9</accession>
<name>A0A2Z7BBT9_9LAMI</name>
<evidence type="ECO:0000313" key="2">
    <source>
        <dbReference type="Proteomes" id="UP000250235"/>
    </source>
</evidence>
<dbReference type="EMBL" id="KV007790">
    <property type="protein sequence ID" value="KZV30869.1"/>
    <property type="molecule type" value="Genomic_DNA"/>
</dbReference>
<keyword evidence="2" id="KW-1185">Reference proteome</keyword>
<sequence>MAAGMRGVERWLRAPDASWLRAGRAHAARVAAGGLVGYARWPTASHSIAPPCCVPWSTLAGRCCVSCCAHDWRTSSMERRLVAGACAPCGARDFVDGSAAAGRLSGESPAMS</sequence>
<dbReference type="Proteomes" id="UP000250235">
    <property type="component" value="Unassembled WGS sequence"/>
</dbReference>
<reference evidence="1 2" key="1">
    <citation type="journal article" date="2015" name="Proc. Natl. Acad. Sci. U.S.A.">
        <title>The resurrection genome of Boea hygrometrica: A blueprint for survival of dehydration.</title>
        <authorList>
            <person name="Xiao L."/>
            <person name="Yang G."/>
            <person name="Zhang L."/>
            <person name="Yang X."/>
            <person name="Zhao S."/>
            <person name="Ji Z."/>
            <person name="Zhou Q."/>
            <person name="Hu M."/>
            <person name="Wang Y."/>
            <person name="Chen M."/>
            <person name="Xu Y."/>
            <person name="Jin H."/>
            <person name="Xiao X."/>
            <person name="Hu G."/>
            <person name="Bao F."/>
            <person name="Hu Y."/>
            <person name="Wan P."/>
            <person name="Li L."/>
            <person name="Deng X."/>
            <person name="Kuang T."/>
            <person name="Xiang C."/>
            <person name="Zhu J.K."/>
            <person name="Oliver M.J."/>
            <person name="He Y."/>
        </authorList>
    </citation>
    <scope>NUCLEOTIDE SEQUENCE [LARGE SCALE GENOMIC DNA]</scope>
    <source>
        <strain evidence="2">cv. XS01</strain>
    </source>
</reference>
<organism evidence="1 2">
    <name type="scientific">Dorcoceras hygrometricum</name>
    <dbReference type="NCBI Taxonomy" id="472368"/>
    <lineage>
        <taxon>Eukaryota</taxon>
        <taxon>Viridiplantae</taxon>
        <taxon>Streptophyta</taxon>
        <taxon>Embryophyta</taxon>
        <taxon>Tracheophyta</taxon>
        <taxon>Spermatophyta</taxon>
        <taxon>Magnoliopsida</taxon>
        <taxon>eudicotyledons</taxon>
        <taxon>Gunneridae</taxon>
        <taxon>Pentapetalae</taxon>
        <taxon>asterids</taxon>
        <taxon>lamiids</taxon>
        <taxon>Lamiales</taxon>
        <taxon>Gesneriaceae</taxon>
        <taxon>Didymocarpoideae</taxon>
        <taxon>Trichosporeae</taxon>
        <taxon>Loxocarpinae</taxon>
        <taxon>Dorcoceras</taxon>
    </lineage>
</organism>
<protein>
    <submittedName>
        <fullName evidence="1">Uncharacterized protein</fullName>
    </submittedName>
</protein>
<evidence type="ECO:0000313" key="1">
    <source>
        <dbReference type="EMBL" id="KZV30869.1"/>
    </source>
</evidence>